<proteinExistence type="predicted"/>
<dbReference type="Pfam" id="PF00578">
    <property type="entry name" value="AhpC-TSA"/>
    <property type="match status" value="1"/>
</dbReference>
<protein>
    <submittedName>
        <fullName evidence="2">Thioredoxin</fullName>
    </submittedName>
</protein>
<dbReference type="GO" id="GO:0016491">
    <property type="term" value="F:oxidoreductase activity"/>
    <property type="evidence" value="ECO:0007669"/>
    <property type="project" value="InterPro"/>
</dbReference>
<dbReference type="SUPFAM" id="SSF52833">
    <property type="entry name" value="Thioredoxin-like"/>
    <property type="match status" value="1"/>
</dbReference>
<dbReference type="GO" id="GO:0016209">
    <property type="term" value="F:antioxidant activity"/>
    <property type="evidence" value="ECO:0007669"/>
    <property type="project" value="InterPro"/>
</dbReference>
<dbReference type="InterPro" id="IPR013766">
    <property type="entry name" value="Thioredoxin_domain"/>
</dbReference>
<dbReference type="Gene3D" id="3.40.30.10">
    <property type="entry name" value="Glutaredoxin"/>
    <property type="match status" value="1"/>
</dbReference>
<dbReference type="InterPro" id="IPR036249">
    <property type="entry name" value="Thioredoxin-like_sf"/>
</dbReference>
<sequence length="234" mass="27142">MKRVLLFVLILIGPHLFSQETPRDKVYFSQILSEHLADYNRKADLAYRFRDYEKAKKLFDSLTSNFLEGSYMDNFGFYDLKKKEVHLYDYKKPVFLITYASWCIPGKGEIPALNKLASELKDKIDFVVLYWDTHTKAKEMAKQFDSAIHVVYVDESANTSPYVIKQLKHSLGLPTCFLLSGNKEITGIRRSIFPGMQTDEETAFTQNYMAMETSINNDLIKTYTEYAENVSLED</sequence>
<feature type="domain" description="Thioredoxin" evidence="1">
    <location>
        <begin position="66"/>
        <end position="214"/>
    </location>
</feature>
<dbReference type="AlphaFoldDB" id="A0A2R3Z8Z5"/>
<evidence type="ECO:0000313" key="2">
    <source>
        <dbReference type="EMBL" id="AVR46672.1"/>
    </source>
</evidence>
<dbReference type="Proteomes" id="UP000241507">
    <property type="component" value="Chromosome"/>
</dbReference>
<name>A0A2R3Z8Z5_9FLAO</name>
<dbReference type="KEGG" id="grs:C7S20_16135"/>
<evidence type="ECO:0000259" key="1">
    <source>
        <dbReference type="PROSITE" id="PS51352"/>
    </source>
</evidence>
<keyword evidence="3" id="KW-1185">Reference proteome</keyword>
<dbReference type="InterPro" id="IPR000866">
    <property type="entry name" value="AhpC/TSA"/>
</dbReference>
<dbReference type="PROSITE" id="PS51352">
    <property type="entry name" value="THIOREDOXIN_2"/>
    <property type="match status" value="1"/>
</dbReference>
<dbReference type="EMBL" id="CP028136">
    <property type="protein sequence ID" value="AVR46672.1"/>
    <property type="molecule type" value="Genomic_DNA"/>
</dbReference>
<evidence type="ECO:0000313" key="3">
    <source>
        <dbReference type="Proteomes" id="UP000241507"/>
    </source>
</evidence>
<dbReference type="RefSeq" id="WP_107013443.1">
    <property type="nucleotide sequence ID" value="NZ_CP028136.1"/>
</dbReference>
<accession>A0A2R3Z8Z5</accession>
<dbReference type="OrthoDB" id="1134224at2"/>
<gene>
    <name evidence="2" type="ORF">C7S20_16135</name>
</gene>
<organism evidence="2 3">
    <name type="scientific">Christiangramia fulva</name>
    <dbReference type="NCBI Taxonomy" id="2126553"/>
    <lineage>
        <taxon>Bacteria</taxon>
        <taxon>Pseudomonadati</taxon>
        <taxon>Bacteroidota</taxon>
        <taxon>Flavobacteriia</taxon>
        <taxon>Flavobacteriales</taxon>
        <taxon>Flavobacteriaceae</taxon>
        <taxon>Christiangramia</taxon>
    </lineage>
</organism>
<reference evidence="3" key="1">
    <citation type="submission" date="2018-03" db="EMBL/GenBank/DDBJ databases">
        <title>Gramella fulva sp. nov., isolated from a dry surface of tidal flat.</title>
        <authorList>
            <person name="Hwang S.H."/>
            <person name="Hwang W.M."/>
            <person name="Kang K."/>
            <person name="Ahn T.-Y."/>
        </authorList>
    </citation>
    <scope>NUCLEOTIDE SEQUENCE [LARGE SCALE GENOMIC DNA]</scope>
    <source>
        <strain evidence="3">SH35</strain>
    </source>
</reference>